<proteinExistence type="predicted"/>
<name>A0A0A9BET2_ARUDO</name>
<accession>A0A0A9BET2</accession>
<reference evidence="1" key="1">
    <citation type="submission" date="2014-09" db="EMBL/GenBank/DDBJ databases">
        <authorList>
            <person name="Magalhaes I.L.F."/>
            <person name="Oliveira U."/>
            <person name="Santos F.R."/>
            <person name="Vidigal T.H.D.A."/>
            <person name="Brescovit A.D."/>
            <person name="Santos A.J."/>
        </authorList>
    </citation>
    <scope>NUCLEOTIDE SEQUENCE</scope>
    <source>
        <tissue evidence="1">Shoot tissue taken approximately 20 cm above the soil surface</tissue>
    </source>
</reference>
<evidence type="ECO:0000313" key="1">
    <source>
        <dbReference type="EMBL" id="JAD60618.1"/>
    </source>
</evidence>
<sequence>MLVMHSFMI</sequence>
<protein>
    <submittedName>
        <fullName evidence="1">Uncharacterized protein</fullName>
    </submittedName>
</protein>
<dbReference type="EMBL" id="GBRH01237277">
    <property type="protein sequence ID" value="JAD60618.1"/>
    <property type="molecule type" value="Transcribed_RNA"/>
</dbReference>
<organism evidence="1">
    <name type="scientific">Arundo donax</name>
    <name type="common">Giant reed</name>
    <name type="synonym">Donax arundinaceus</name>
    <dbReference type="NCBI Taxonomy" id="35708"/>
    <lineage>
        <taxon>Eukaryota</taxon>
        <taxon>Viridiplantae</taxon>
        <taxon>Streptophyta</taxon>
        <taxon>Embryophyta</taxon>
        <taxon>Tracheophyta</taxon>
        <taxon>Spermatophyta</taxon>
        <taxon>Magnoliopsida</taxon>
        <taxon>Liliopsida</taxon>
        <taxon>Poales</taxon>
        <taxon>Poaceae</taxon>
        <taxon>PACMAD clade</taxon>
        <taxon>Arundinoideae</taxon>
        <taxon>Arundineae</taxon>
        <taxon>Arundo</taxon>
    </lineage>
</organism>
<reference evidence="1" key="2">
    <citation type="journal article" date="2015" name="Data Brief">
        <title>Shoot transcriptome of the giant reed, Arundo donax.</title>
        <authorList>
            <person name="Barrero R.A."/>
            <person name="Guerrero F.D."/>
            <person name="Moolhuijzen P."/>
            <person name="Goolsby J.A."/>
            <person name="Tidwell J."/>
            <person name="Bellgard S.E."/>
            <person name="Bellgard M.I."/>
        </authorList>
    </citation>
    <scope>NUCLEOTIDE SEQUENCE</scope>
    <source>
        <tissue evidence="1">Shoot tissue taken approximately 20 cm above the soil surface</tissue>
    </source>
</reference>